<accession>A0ABW9QPM0</accession>
<reference evidence="2 3" key="1">
    <citation type="submission" date="2019-11" db="EMBL/GenBank/DDBJ databases">
        <title>Acidiferrimicrobium australis gen. nov., sp. nov., an acidophilic and obligately heterotrophic, member of the Actinobacteria that catalyses dissimilatory oxido- reduction of iron isolated from metal-rich acidic water in Chile.</title>
        <authorList>
            <person name="Gonzalez D."/>
            <person name="Huber K."/>
            <person name="Hedrich S."/>
            <person name="Rojas-Villalobos C."/>
            <person name="Quatrini R."/>
            <person name="Dinamarca M.A."/>
            <person name="Schwarz A."/>
            <person name="Canales C."/>
            <person name="Nancucheo I."/>
        </authorList>
    </citation>
    <scope>NUCLEOTIDE SEQUENCE [LARGE SCALE GENOMIC DNA]</scope>
    <source>
        <strain evidence="2 3">USS-CCA1</strain>
    </source>
</reference>
<organism evidence="2 3">
    <name type="scientific">Acidiferrimicrobium australe</name>
    <dbReference type="NCBI Taxonomy" id="2664430"/>
    <lineage>
        <taxon>Bacteria</taxon>
        <taxon>Bacillati</taxon>
        <taxon>Actinomycetota</taxon>
        <taxon>Acidimicrobiia</taxon>
        <taxon>Acidimicrobiales</taxon>
        <taxon>Acidimicrobiaceae</taxon>
        <taxon>Acidiferrimicrobium</taxon>
    </lineage>
</organism>
<evidence type="ECO:0000313" key="3">
    <source>
        <dbReference type="Proteomes" id="UP000437736"/>
    </source>
</evidence>
<proteinExistence type="predicted"/>
<gene>
    <name evidence="2" type="ORF">GHK86_03300</name>
</gene>
<dbReference type="EMBL" id="WJHE01000129">
    <property type="protein sequence ID" value="MST31754.1"/>
    <property type="molecule type" value="Genomic_DNA"/>
</dbReference>
<dbReference type="Proteomes" id="UP000437736">
    <property type="component" value="Unassembled WGS sequence"/>
</dbReference>
<evidence type="ECO:0000256" key="1">
    <source>
        <dbReference type="SAM" id="SignalP"/>
    </source>
</evidence>
<protein>
    <submittedName>
        <fullName evidence="2">Uncharacterized protein</fullName>
    </submittedName>
</protein>
<keyword evidence="3" id="KW-1185">Reference proteome</keyword>
<evidence type="ECO:0000313" key="2">
    <source>
        <dbReference type="EMBL" id="MST31754.1"/>
    </source>
</evidence>
<name>A0ABW9QPM0_9ACTN</name>
<feature type="chain" id="PRO_5047464725" evidence="1">
    <location>
        <begin position="27"/>
        <end position="349"/>
    </location>
</feature>
<keyword evidence="1" id="KW-0732">Signal</keyword>
<sequence>MARVQPSRRFAAVGLTAAVLAAANVAATTVGHLEAGSAIVAAVRADQRLPGVSLRFSLGTTAQHLRWMTEDKLPVRAAALYAGAAVSYTLHTADGEPLDTPGLAKSHLIDSAVAYSESGQSLIQIVGVGHRVYGRVRLRGLLWDWRAPAGTLARVRRSLLRENKTVPGITALGRGEWVSVDPAQLESPTTLQSQGDRVITAMREALESATRFQLIRASAGRDEYKATVVARAFLTRLSAALKGLTNPAGGPPFGAVIHGVDRGVPAGTTVVLHLVVLDGRLSEIRVDLGQWSRAPRPTLPLVLRISPAGPVTAPAHSVAIDVTPLAKQLKGGPLAHRWVSGLVAGSFQR</sequence>
<comment type="caution">
    <text evidence="2">The sequence shown here is derived from an EMBL/GenBank/DDBJ whole genome shotgun (WGS) entry which is preliminary data.</text>
</comment>
<feature type="signal peptide" evidence="1">
    <location>
        <begin position="1"/>
        <end position="26"/>
    </location>
</feature>